<sequence>MPQFLAQQNTTIYKHLIVKLTTIISTVDQMTPATYTAAPTGSLERKSGQEVQVGGWIGSCTESMSYRTEYILLLLGSNRRLDGSAGWSRIMPETIQQQLEWITKLRSLELGVFLFGHQTPLI</sequence>
<organism evidence="1 2">
    <name type="scientific">Choiromyces venosus 120613-1</name>
    <dbReference type="NCBI Taxonomy" id="1336337"/>
    <lineage>
        <taxon>Eukaryota</taxon>
        <taxon>Fungi</taxon>
        <taxon>Dikarya</taxon>
        <taxon>Ascomycota</taxon>
        <taxon>Pezizomycotina</taxon>
        <taxon>Pezizomycetes</taxon>
        <taxon>Pezizales</taxon>
        <taxon>Tuberaceae</taxon>
        <taxon>Choiromyces</taxon>
    </lineage>
</organism>
<dbReference type="AlphaFoldDB" id="A0A3N4IRH5"/>
<dbReference type="EMBL" id="ML120683">
    <property type="protein sequence ID" value="RPA88773.1"/>
    <property type="molecule type" value="Genomic_DNA"/>
</dbReference>
<gene>
    <name evidence="1" type="ORF">L873DRAFT_858524</name>
</gene>
<proteinExistence type="predicted"/>
<accession>A0A3N4IRH5</accession>
<name>A0A3N4IRH5_9PEZI</name>
<evidence type="ECO:0000313" key="1">
    <source>
        <dbReference type="EMBL" id="RPA88773.1"/>
    </source>
</evidence>
<keyword evidence="2" id="KW-1185">Reference proteome</keyword>
<protein>
    <submittedName>
        <fullName evidence="1">Uncharacterized protein</fullName>
    </submittedName>
</protein>
<evidence type="ECO:0000313" key="2">
    <source>
        <dbReference type="Proteomes" id="UP000276215"/>
    </source>
</evidence>
<dbReference type="Proteomes" id="UP000276215">
    <property type="component" value="Unassembled WGS sequence"/>
</dbReference>
<reference evidence="1 2" key="1">
    <citation type="journal article" date="2018" name="Nat. Ecol. Evol.">
        <title>Pezizomycetes genomes reveal the molecular basis of ectomycorrhizal truffle lifestyle.</title>
        <authorList>
            <person name="Murat C."/>
            <person name="Payen T."/>
            <person name="Noel B."/>
            <person name="Kuo A."/>
            <person name="Morin E."/>
            <person name="Chen J."/>
            <person name="Kohler A."/>
            <person name="Krizsan K."/>
            <person name="Balestrini R."/>
            <person name="Da Silva C."/>
            <person name="Montanini B."/>
            <person name="Hainaut M."/>
            <person name="Levati E."/>
            <person name="Barry K.W."/>
            <person name="Belfiori B."/>
            <person name="Cichocki N."/>
            <person name="Clum A."/>
            <person name="Dockter R.B."/>
            <person name="Fauchery L."/>
            <person name="Guy J."/>
            <person name="Iotti M."/>
            <person name="Le Tacon F."/>
            <person name="Lindquist E.A."/>
            <person name="Lipzen A."/>
            <person name="Malagnac F."/>
            <person name="Mello A."/>
            <person name="Molinier V."/>
            <person name="Miyauchi S."/>
            <person name="Poulain J."/>
            <person name="Riccioni C."/>
            <person name="Rubini A."/>
            <person name="Sitrit Y."/>
            <person name="Splivallo R."/>
            <person name="Traeger S."/>
            <person name="Wang M."/>
            <person name="Zifcakova L."/>
            <person name="Wipf D."/>
            <person name="Zambonelli A."/>
            <person name="Paolocci F."/>
            <person name="Nowrousian M."/>
            <person name="Ottonello S."/>
            <person name="Baldrian P."/>
            <person name="Spatafora J.W."/>
            <person name="Henrissat B."/>
            <person name="Nagy L.G."/>
            <person name="Aury J.M."/>
            <person name="Wincker P."/>
            <person name="Grigoriev I.V."/>
            <person name="Bonfante P."/>
            <person name="Martin F.M."/>
        </authorList>
    </citation>
    <scope>NUCLEOTIDE SEQUENCE [LARGE SCALE GENOMIC DNA]</scope>
    <source>
        <strain evidence="1 2">120613-1</strain>
    </source>
</reference>